<dbReference type="Proteomes" id="UP000199140">
    <property type="component" value="Unassembled WGS sequence"/>
</dbReference>
<keyword evidence="2" id="KW-0575">Peroxidase</keyword>
<accession>A0AAE8L654</accession>
<protein>
    <submittedName>
        <fullName evidence="2">Aclacinomycin methylesterase RdmC</fullName>
        <ecNumber evidence="2">1.11.1.10</ecNumber>
    </submittedName>
    <submittedName>
        <fullName evidence="3">Pimeloyl-ACP methyl ester carboxylesterase</fullName>
    </submittedName>
</protein>
<dbReference type="EC" id="1.11.1.10" evidence="2"/>
<evidence type="ECO:0000313" key="5">
    <source>
        <dbReference type="Proteomes" id="UP000199140"/>
    </source>
</evidence>
<dbReference type="InterPro" id="IPR050471">
    <property type="entry name" value="AB_hydrolase"/>
</dbReference>
<organism evidence="3 5">
    <name type="scientific">Methylobacterium phyllosphaerae</name>
    <dbReference type="NCBI Taxonomy" id="418223"/>
    <lineage>
        <taxon>Bacteria</taxon>
        <taxon>Pseudomonadati</taxon>
        <taxon>Pseudomonadota</taxon>
        <taxon>Alphaproteobacteria</taxon>
        <taxon>Hyphomicrobiales</taxon>
        <taxon>Methylobacteriaceae</taxon>
        <taxon>Methylobacterium</taxon>
    </lineage>
</organism>
<dbReference type="PRINTS" id="PR00111">
    <property type="entry name" value="ABHYDROLASE"/>
</dbReference>
<dbReference type="InterPro" id="IPR000073">
    <property type="entry name" value="AB_hydrolase_1"/>
</dbReference>
<dbReference type="GO" id="GO:0046503">
    <property type="term" value="P:glycerolipid catabolic process"/>
    <property type="evidence" value="ECO:0007669"/>
    <property type="project" value="TreeGrafter"/>
</dbReference>
<dbReference type="InterPro" id="IPR029058">
    <property type="entry name" value="AB_hydrolase_fold"/>
</dbReference>
<proteinExistence type="predicted"/>
<dbReference type="AlphaFoldDB" id="A0AAE8L654"/>
<keyword evidence="2" id="KW-0560">Oxidoreductase</keyword>
<dbReference type="Pfam" id="PF00561">
    <property type="entry name" value="Abhydrolase_1"/>
    <property type="match status" value="1"/>
</dbReference>
<dbReference type="EMBL" id="FOPK01000008">
    <property type="protein sequence ID" value="SFG78988.1"/>
    <property type="molecule type" value="Genomic_DNA"/>
</dbReference>
<dbReference type="EMBL" id="CP015367">
    <property type="protein sequence ID" value="APT29589.1"/>
    <property type="molecule type" value="Genomic_DNA"/>
</dbReference>
<dbReference type="PANTHER" id="PTHR43433">
    <property type="entry name" value="HYDROLASE, ALPHA/BETA FOLD FAMILY PROTEIN"/>
    <property type="match status" value="1"/>
</dbReference>
<dbReference type="PANTHER" id="PTHR43433:SF5">
    <property type="entry name" value="AB HYDROLASE-1 DOMAIN-CONTAINING PROTEIN"/>
    <property type="match status" value="1"/>
</dbReference>
<dbReference type="KEGG" id="mphy:MCBMB27_00298"/>
<dbReference type="GO" id="GO:0004806">
    <property type="term" value="F:triacylglycerol lipase activity"/>
    <property type="evidence" value="ECO:0007669"/>
    <property type="project" value="TreeGrafter"/>
</dbReference>
<dbReference type="Proteomes" id="UP000185487">
    <property type="component" value="Chromosome"/>
</dbReference>
<dbReference type="SUPFAM" id="SSF53474">
    <property type="entry name" value="alpha/beta-Hydrolases"/>
    <property type="match status" value="1"/>
</dbReference>
<gene>
    <name evidence="2" type="ORF">MCBMB27_00298</name>
    <name evidence="3" type="ORF">SAMN05192567_10835</name>
</gene>
<dbReference type="Gene3D" id="3.40.50.1820">
    <property type="entry name" value="alpha/beta hydrolase"/>
    <property type="match status" value="1"/>
</dbReference>
<keyword evidence="4" id="KW-1185">Reference proteome</keyword>
<name>A0AAE8L654_9HYPH</name>
<evidence type="ECO:0000259" key="1">
    <source>
        <dbReference type="Pfam" id="PF00561"/>
    </source>
</evidence>
<feature type="domain" description="AB hydrolase-1" evidence="1">
    <location>
        <begin position="35"/>
        <end position="134"/>
    </location>
</feature>
<evidence type="ECO:0000313" key="2">
    <source>
        <dbReference type="EMBL" id="APT29589.1"/>
    </source>
</evidence>
<evidence type="ECO:0000313" key="4">
    <source>
        <dbReference type="Proteomes" id="UP000185487"/>
    </source>
</evidence>
<reference evidence="2 4" key="1">
    <citation type="submission" date="2016-04" db="EMBL/GenBank/DDBJ databases">
        <title>Complete genome sequencing and analysis of CBMB27, Methylobacterium phyllosphaerae isolated from leaf tissues of rice (Oryza sativa L.).</title>
        <authorList>
            <person name="Lee Y."/>
            <person name="Hwangbo K."/>
            <person name="Chung H."/>
            <person name="Yoo J."/>
            <person name="Kim K.Y."/>
            <person name="Sa T.M."/>
            <person name="Um Y."/>
            <person name="Madhaiyan M."/>
        </authorList>
    </citation>
    <scope>NUCLEOTIDE SEQUENCE [LARGE SCALE GENOMIC DNA]</scope>
    <source>
        <strain evidence="2 4">CBMB27</strain>
    </source>
</reference>
<dbReference type="GO" id="GO:0016691">
    <property type="term" value="F:chloride peroxidase activity"/>
    <property type="evidence" value="ECO:0007669"/>
    <property type="project" value="UniProtKB-EC"/>
</dbReference>
<evidence type="ECO:0000313" key="3">
    <source>
        <dbReference type="EMBL" id="SFG78988.1"/>
    </source>
</evidence>
<reference evidence="3 5" key="2">
    <citation type="submission" date="2016-10" db="EMBL/GenBank/DDBJ databases">
        <authorList>
            <person name="Varghese N."/>
            <person name="Submissions S."/>
        </authorList>
    </citation>
    <scope>NUCLEOTIDE SEQUENCE [LARGE SCALE GENOMIC DNA]</scope>
    <source>
        <strain evidence="3 5">CBMB27</strain>
    </source>
</reference>
<sequence>MAELDEHGLRGMESFNSDGVRIAYIDVPPADGAGKPILLIHGFASNHAVNWVNTQWVRALTQAGYRAIALDNRGHGESEKLYDPAAYSSDAMANDAIRLLDHLGIERAHVMGYSMGGRITAHIALDHADRVRSALIGGLGMHLIEGKGLPSGIAEALEAPGGTPAPNPTAAAFRTFAEQTRSDLRALAACMRGSRQTLSRGELAQIEVPVLVSVGTLDTVAGSGPGLAALIPDARALEIEGKDHSTAVGAKPHRDGVLAFLAAQP</sequence>